<dbReference type="InterPro" id="IPR051268">
    <property type="entry name" value="Type-I_R_enzyme_R_subunit"/>
</dbReference>
<evidence type="ECO:0000313" key="12">
    <source>
        <dbReference type="EMBL" id="UTJ07792.1"/>
    </source>
</evidence>
<feature type="domain" description="Helicase ATP-binding" evidence="11">
    <location>
        <begin position="251"/>
        <end position="416"/>
    </location>
</feature>
<evidence type="ECO:0000256" key="5">
    <source>
        <dbReference type="ARBA" id="ARBA00022747"/>
    </source>
</evidence>
<dbReference type="Proteomes" id="UP001060012">
    <property type="component" value="Chromosome"/>
</dbReference>
<keyword evidence="8 10" id="KW-0067">ATP-binding</keyword>
<dbReference type="SUPFAM" id="SSF52540">
    <property type="entry name" value="P-loop containing nucleoside triphosphate hydrolases"/>
    <property type="match status" value="2"/>
</dbReference>
<keyword evidence="7 10" id="KW-0378">Hydrolase</keyword>
<dbReference type="CDD" id="cd18800">
    <property type="entry name" value="SF2_C_EcoR124I-like"/>
    <property type="match status" value="1"/>
</dbReference>
<keyword evidence="6 12" id="KW-0255">Endonuclease</keyword>
<comment type="function">
    <text evidence="10">Subunit R is required for both nuclease and ATPase activities, but not for modification.</text>
</comment>
<evidence type="ECO:0000256" key="6">
    <source>
        <dbReference type="ARBA" id="ARBA00022759"/>
    </source>
</evidence>
<keyword evidence="5 10" id="KW-0680">Restriction system</keyword>
<dbReference type="InterPro" id="IPR027417">
    <property type="entry name" value="P-loop_NTPase"/>
</dbReference>
<dbReference type="GO" id="GO:0004519">
    <property type="term" value="F:endonuclease activity"/>
    <property type="evidence" value="ECO:0007669"/>
    <property type="project" value="UniProtKB-KW"/>
</dbReference>
<evidence type="ECO:0000313" key="13">
    <source>
        <dbReference type="Proteomes" id="UP001060012"/>
    </source>
</evidence>
<keyword evidence="3" id="KW-0540">Nuclease</keyword>
<proteinExistence type="inferred from homology"/>
<dbReference type="PANTHER" id="PTHR30195">
    <property type="entry name" value="TYPE I SITE-SPECIFIC DEOXYRIBONUCLEASE PROTEIN SUBUNIT M AND R"/>
    <property type="match status" value="1"/>
</dbReference>
<dbReference type="PROSITE" id="PS51192">
    <property type="entry name" value="HELICASE_ATP_BIND_1"/>
    <property type="match status" value="1"/>
</dbReference>
<dbReference type="EMBL" id="CP100595">
    <property type="protein sequence ID" value="UTJ07792.1"/>
    <property type="molecule type" value="Genomic_DNA"/>
</dbReference>
<dbReference type="Pfam" id="PF22679">
    <property type="entry name" value="T1R_D3-like"/>
    <property type="match status" value="1"/>
</dbReference>
<dbReference type="Gene3D" id="3.90.1570.50">
    <property type="match status" value="1"/>
</dbReference>
<evidence type="ECO:0000256" key="4">
    <source>
        <dbReference type="ARBA" id="ARBA00022741"/>
    </source>
</evidence>
<dbReference type="Pfam" id="PF04313">
    <property type="entry name" value="HSDR_N"/>
    <property type="match status" value="1"/>
</dbReference>
<keyword evidence="9 10" id="KW-0238">DNA-binding</keyword>
<evidence type="ECO:0000256" key="9">
    <source>
        <dbReference type="ARBA" id="ARBA00023125"/>
    </source>
</evidence>
<dbReference type="InterPro" id="IPR007409">
    <property type="entry name" value="Restrct_endonuc_type1_HsdR_N"/>
</dbReference>
<organism evidence="12 13">
    <name type="scientific">Arcobacter roscoffensis</name>
    <dbReference type="NCBI Taxonomy" id="2961520"/>
    <lineage>
        <taxon>Bacteria</taxon>
        <taxon>Pseudomonadati</taxon>
        <taxon>Campylobacterota</taxon>
        <taxon>Epsilonproteobacteria</taxon>
        <taxon>Campylobacterales</taxon>
        <taxon>Arcobacteraceae</taxon>
        <taxon>Arcobacter</taxon>
    </lineage>
</organism>
<dbReference type="NCBIfam" id="TIGR00348">
    <property type="entry name" value="hsdR"/>
    <property type="match status" value="1"/>
</dbReference>
<evidence type="ECO:0000256" key="10">
    <source>
        <dbReference type="RuleBase" id="RU364115"/>
    </source>
</evidence>
<dbReference type="EC" id="3.1.21.3" evidence="10"/>
<dbReference type="Gene3D" id="3.40.50.300">
    <property type="entry name" value="P-loop containing nucleotide triphosphate hydrolases"/>
    <property type="match status" value="2"/>
</dbReference>
<reference evidence="12" key="1">
    <citation type="submission" date="2022-07" db="EMBL/GenBank/DDBJ databases">
        <title>Arcobacter roscoffensis sp. nov., a marine bacterium isolated from coastal seawater collected from Roscoff, France.</title>
        <authorList>
            <person name="Pascual J."/>
            <person name="Lepeaux C."/>
            <person name="Methner A."/>
            <person name="Overmann J."/>
        </authorList>
    </citation>
    <scope>NUCLEOTIDE SEQUENCE</scope>
    <source>
        <strain evidence="12">ARW1-2F2</strain>
    </source>
</reference>
<evidence type="ECO:0000256" key="2">
    <source>
        <dbReference type="ARBA" id="ARBA00008598"/>
    </source>
</evidence>
<keyword evidence="4 10" id="KW-0547">Nucleotide-binding</keyword>
<dbReference type="InterPro" id="IPR004473">
    <property type="entry name" value="Restrct_endonuc_typeI_HsdR"/>
</dbReference>
<accession>A0ABY5E7D8</accession>
<dbReference type="InterPro" id="IPR022625">
    <property type="entry name" value="TypeI_RM_Rsu_C"/>
</dbReference>
<dbReference type="SMART" id="SM00487">
    <property type="entry name" value="DEXDc"/>
    <property type="match status" value="1"/>
</dbReference>
<dbReference type="InterPro" id="IPR040980">
    <property type="entry name" value="SWI2_SNF2"/>
</dbReference>
<name>A0ABY5E7D8_9BACT</name>
<comment type="catalytic activity">
    <reaction evidence="1 10">
        <text>Endonucleolytic cleavage of DNA to give random double-stranded fragments with terminal 5'-phosphates, ATP is simultaneously hydrolyzed.</text>
        <dbReference type="EC" id="3.1.21.3"/>
    </reaction>
</comment>
<gene>
    <name evidence="12" type="ORF">NJU99_06760</name>
</gene>
<dbReference type="Pfam" id="PF18766">
    <property type="entry name" value="SWI2_SNF2"/>
    <property type="match status" value="1"/>
</dbReference>
<keyword evidence="13" id="KW-1185">Reference proteome</keyword>
<evidence type="ECO:0000256" key="3">
    <source>
        <dbReference type="ARBA" id="ARBA00022722"/>
    </source>
</evidence>
<dbReference type="InterPro" id="IPR014001">
    <property type="entry name" value="Helicase_ATP-bd"/>
</dbReference>
<dbReference type="PANTHER" id="PTHR30195:SF16">
    <property type="entry name" value="TYPE I RESTRICTION ENZYME ENDONUCLEASE SUBUNIT"/>
    <property type="match status" value="1"/>
</dbReference>
<dbReference type="InterPro" id="IPR055180">
    <property type="entry name" value="HsdR_RecA-like_helicase_dom_2"/>
</dbReference>
<evidence type="ECO:0000256" key="1">
    <source>
        <dbReference type="ARBA" id="ARBA00000851"/>
    </source>
</evidence>
<evidence type="ECO:0000256" key="7">
    <source>
        <dbReference type="ARBA" id="ARBA00022801"/>
    </source>
</evidence>
<dbReference type="Pfam" id="PF12008">
    <property type="entry name" value="EcoR124_C"/>
    <property type="match status" value="1"/>
</dbReference>
<sequence>MSIQSEAVLEEKLIKQLASQGFENVSIKDEEALEANLKSQLEKHNKTTFSQSEFKKILNHLGKGNVFEKAQLLRDKFVLQKDDGTKEYIEFLDCEYWCQNLFQVTNQISINGTYKNRYDVTLLINGLPLVQIELKRRGLELKEAFNQINRYQKHSYSANHGLFNFVQIFIISNGVNTKYYANNKKQTFKQTFFWADSENKNIRNLDEFTTAFLEKCHISKMICKYIVLNQTDKILMVLRPYQFYAVEAIVDKVQTSNKNGYIWHTTGSGKTLTSFKTAQVLMKLPKVDKVVFVVDRKDLDYQTTKEFNSFSHGSVDGTDNTKALVKQFGDDTKLIVTTIQKLNTAIKKVRYSETMEKLKDKHIVFIFDECHRSQFGETHLNINKYFQNNQMIGFTGTPIFKDNSASNKLGRRTTADLFGERLHRYIITDAISDENVLKFSVEYVGRYKEKKDSATYIDMEVEAIDTKELLESEDRVEKIVDYILANHDRKTHSKTYTAMMTVSSVEMLIKYYEAFRAKEHKLKIATIFSYSANEEDKGADGLYESDGAHIDETHINKHSREKLDEYISDYNKIFGTKHSTKDSQSFYNYYNDISKTVKRGEIDILLVVNMFLTGFDSKKLNTLYVDKNLKHHGLIQAFSRTNRILDDKKSQGNIICFRNLKTATDDAIAMFSKKEAKDEILMEPYEEYVLKFNNGFIKLLGIAPSVSSVDMLISEDDKLEFIKAFRQLIRVLNILKGFSDFKWSDLSMSEQLFEDYKSKYLDIYDRVKAERLEGAEKVSILEDVDFELELIHKDEINVSYILKLLARYKDSDEEEQKKQKENILNILSNNPQLRSKKELIEKFINENLMSIDEDNIEDEFEKYWEEEKDTAYEKLCKEEDLNCKEVRKLVDKYIYEQKLPLKDDIAQTLKFKPKLLEKKRIIPRVLDKIVSFVEIFYDDVDTVISMPKVGENDINNYEEELLVAQPKPEYN</sequence>
<dbReference type="RefSeq" id="WP_254577966.1">
    <property type="nucleotide sequence ID" value="NZ_CP100595.1"/>
</dbReference>
<evidence type="ECO:0000259" key="11">
    <source>
        <dbReference type="PROSITE" id="PS51192"/>
    </source>
</evidence>
<comment type="subunit">
    <text evidence="10">The type I restriction/modification system is composed of three polypeptides R, M and S.</text>
</comment>
<evidence type="ECO:0000256" key="8">
    <source>
        <dbReference type="ARBA" id="ARBA00022840"/>
    </source>
</evidence>
<dbReference type="Gene3D" id="1.20.58.2040">
    <property type="match status" value="1"/>
</dbReference>
<dbReference type="CDD" id="cd22332">
    <property type="entry name" value="HsdR_N"/>
    <property type="match status" value="1"/>
</dbReference>
<protein>
    <recommendedName>
        <fullName evidence="10">Type I restriction enzyme endonuclease subunit</fullName>
        <shortName evidence="10">R protein</shortName>
        <ecNumber evidence="10">3.1.21.3</ecNumber>
    </recommendedName>
</protein>
<comment type="similarity">
    <text evidence="2 10">Belongs to the HsdR family.</text>
</comment>